<sequence>MKGLQIALLVSEGHTVRWIAEVMGVTPRSIYKSIALGRNSELSSLTDSSRRAKMSVAAIAVPSNGRRHHGR</sequence>
<protein>
    <recommendedName>
        <fullName evidence="2">Resolvase HTH domain-containing protein</fullName>
    </recommendedName>
</protein>
<organism evidence="1">
    <name type="scientific">marine sediment metagenome</name>
    <dbReference type="NCBI Taxonomy" id="412755"/>
    <lineage>
        <taxon>unclassified sequences</taxon>
        <taxon>metagenomes</taxon>
        <taxon>ecological metagenomes</taxon>
    </lineage>
</organism>
<reference evidence="1" key="1">
    <citation type="journal article" date="2015" name="Nature">
        <title>Complex archaea that bridge the gap between prokaryotes and eukaryotes.</title>
        <authorList>
            <person name="Spang A."/>
            <person name="Saw J.H."/>
            <person name="Jorgensen S.L."/>
            <person name="Zaremba-Niedzwiedzka K."/>
            <person name="Martijn J."/>
            <person name="Lind A.E."/>
            <person name="van Eijk R."/>
            <person name="Schleper C."/>
            <person name="Guy L."/>
            <person name="Ettema T.J."/>
        </authorList>
    </citation>
    <scope>NUCLEOTIDE SEQUENCE</scope>
</reference>
<dbReference type="AlphaFoldDB" id="A0A0F9GNH6"/>
<comment type="caution">
    <text evidence="1">The sequence shown here is derived from an EMBL/GenBank/DDBJ whole genome shotgun (WGS) entry which is preliminary data.</text>
</comment>
<evidence type="ECO:0000313" key="1">
    <source>
        <dbReference type="EMBL" id="KKL70975.1"/>
    </source>
</evidence>
<proteinExistence type="predicted"/>
<name>A0A0F9GNH6_9ZZZZ</name>
<accession>A0A0F9GNH6</accession>
<dbReference type="EMBL" id="LAZR01025732">
    <property type="protein sequence ID" value="KKL70975.1"/>
    <property type="molecule type" value="Genomic_DNA"/>
</dbReference>
<gene>
    <name evidence="1" type="ORF">LCGC14_2099530</name>
</gene>
<evidence type="ECO:0008006" key="2">
    <source>
        <dbReference type="Google" id="ProtNLM"/>
    </source>
</evidence>
<dbReference type="Pfam" id="PF13551">
    <property type="entry name" value="HTH_29"/>
    <property type="match status" value="1"/>
</dbReference>